<accession>A0A933VV53</accession>
<keyword evidence="2" id="KW-0520">NAD</keyword>
<evidence type="ECO:0000256" key="1">
    <source>
        <dbReference type="ARBA" id="ARBA00005698"/>
    </source>
</evidence>
<dbReference type="Proteomes" id="UP000782519">
    <property type="component" value="Unassembled WGS sequence"/>
</dbReference>
<dbReference type="GO" id="GO:0048038">
    <property type="term" value="F:quinone binding"/>
    <property type="evidence" value="ECO:0007669"/>
    <property type="project" value="UniProtKB-UniRule"/>
</dbReference>
<feature type="transmembrane region" description="Helical" evidence="2">
    <location>
        <begin position="30"/>
        <end position="47"/>
    </location>
</feature>
<name>A0A933VV53_RHOPL</name>
<keyword evidence="2" id="KW-0874">Quinone</keyword>
<dbReference type="GO" id="GO:0008137">
    <property type="term" value="F:NADH dehydrogenase (ubiquinone) activity"/>
    <property type="evidence" value="ECO:0007669"/>
    <property type="project" value="UniProtKB-UniRule"/>
</dbReference>
<comment type="subcellular location">
    <subcellularLocation>
        <location evidence="2">Cell membrane</location>
        <topology evidence="2">Multi-pass membrane protein</topology>
    </subcellularLocation>
</comment>
<dbReference type="GO" id="GO:0005886">
    <property type="term" value="C:plasma membrane"/>
    <property type="evidence" value="ECO:0007669"/>
    <property type="project" value="UniProtKB-SubCell"/>
</dbReference>
<dbReference type="PANTHER" id="PTHR33269">
    <property type="entry name" value="NADH-UBIQUINONE OXIDOREDUCTASE CHAIN 6"/>
    <property type="match status" value="1"/>
</dbReference>
<keyword evidence="2" id="KW-1003">Cell membrane</keyword>
<dbReference type="EMBL" id="JACRJB010000023">
    <property type="protein sequence ID" value="MBI5129472.1"/>
    <property type="molecule type" value="Genomic_DNA"/>
</dbReference>
<dbReference type="Pfam" id="PF00499">
    <property type="entry name" value="Oxidored_q3"/>
    <property type="match status" value="1"/>
</dbReference>
<comment type="caution">
    <text evidence="3">The sequence shown here is derived from an EMBL/GenBank/DDBJ whole genome shotgun (WGS) entry which is preliminary data.</text>
</comment>
<feature type="transmembrane region" description="Helical" evidence="2">
    <location>
        <begin position="54"/>
        <end position="77"/>
    </location>
</feature>
<evidence type="ECO:0000313" key="3">
    <source>
        <dbReference type="EMBL" id="MBI5129472.1"/>
    </source>
</evidence>
<dbReference type="InterPro" id="IPR001457">
    <property type="entry name" value="NADH_UbQ/plastoQ_OxRdtase_su6"/>
</dbReference>
<comment type="catalytic activity">
    <reaction evidence="2">
        <text>a quinone + NADH + 5 H(+)(in) = a quinol + NAD(+) + 4 H(+)(out)</text>
        <dbReference type="Rhea" id="RHEA:57888"/>
        <dbReference type="ChEBI" id="CHEBI:15378"/>
        <dbReference type="ChEBI" id="CHEBI:24646"/>
        <dbReference type="ChEBI" id="CHEBI:57540"/>
        <dbReference type="ChEBI" id="CHEBI:57945"/>
        <dbReference type="ChEBI" id="CHEBI:132124"/>
    </reaction>
</comment>
<comment type="similarity">
    <text evidence="1 2">Belongs to the complex I subunit 6 family.</text>
</comment>
<sequence>MSLLLAIYAGAFALVSGAIAVTRPNAVHALLYLVVLLLALAVAFFALGAAYAAVLLIMIYAGAIVVLFVFVVMTMPVSPESVTRERASLRGAWPLPLLLSVLILAPFVFGEFGVAGTSAAAPVSAQEVGRLLFGPWALAIELASLLLLAGLIGVRHIGRSDRTPRSRP</sequence>
<evidence type="ECO:0000313" key="4">
    <source>
        <dbReference type="Proteomes" id="UP000782519"/>
    </source>
</evidence>
<dbReference type="EC" id="7.1.1.-" evidence="2"/>
<feature type="transmembrane region" description="Helical" evidence="2">
    <location>
        <begin position="133"/>
        <end position="158"/>
    </location>
</feature>
<gene>
    <name evidence="3" type="ORF">HZA66_08515</name>
</gene>
<dbReference type="PANTHER" id="PTHR33269:SF17">
    <property type="entry name" value="NADH-UBIQUINONE OXIDOREDUCTASE CHAIN 6"/>
    <property type="match status" value="1"/>
</dbReference>
<reference evidence="3" key="1">
    <citation type="submission" date="2020-07" db="EMBL/GenBank/DDBJ databases">
        <title>Huge and variable diversity of episymbiotic CPR bacteria and DPANN archaea in groundwater ecosystems.</title>
        <authorList>
            <person name="He C.Y."/>
            <person name="Keren R."/>
            <person name="Whittaker M."/>
            <person name="Farag I.F."/>
            <person name="Doudna J."/>
            <person name="Cate J.H.D."/>
            <person name="Banfield J.F."/>
        </authorList>
    </citation>
    <scope>NUCLEOTIDE SEQUENCE</scope>
    <source>
        <strain evidence="3">NC_groundwater_1818_Pr3_B-0.1um_66_35</strain>
    </source>
</reference>
<comment type="function">
    <text evidence="2">NDH-1 shuttles electrons from NADH, via FMN and iron-sulfur (Fe-S) centers, to quinones in the respiratory chain. Couples the redox reaction to proton translocation (for every two electrons transferred, four hydrogen ions are translocated across the cytoplasmic membrane), and thus conserves the redox energy in a proton gradient.</text>
</comment>
<feature type="transmembrane region" description="Helical" evidence="2">
    <location>
        <begin position="97"/>
        <end position="121"/>
    </location>
</feature>
<keyword evidence="2" id="KW-0812">Transmembrane</keyword>
<organism evidence="3 4">
    <name type="scientific">Rhodopseudomonas palustris</name>
    <dbReference type="NCBI Taxonomy" id="1076"/>
    <lineage>
        <taxon>Bacteria</taxon>
        <taxon>Pseudomonadati</taxon>
        <taxon>Pseudomonadota</taxon>
        <taxon>Alphaproteobacteria</taxon>
        <taxon>Hyphomicrobiales</taxon>
        <taxon>Nitrobacteraceae</taxon>
        <taxon>Rhodopseudomonas</taxon>
    </lineage>
</organism>
<proteinExistence type="inferred from homology"/>
<evidence type="ECO:0000256" key="2">
    <source>
        <dbReference type="RuleBase" id="RU004429"/>
    </source>
</evidence>
<comment type="caution">
    <text evidence="2">Lacks conserved residue(s) required for the propagation of feature annotation.</text>
</comment>
<dbReference type="InterPro" id="IPR042106">
    <property type="entry name" value="Nuo/plastoQ_OxRdtase_6_NuoJ"/>
</dbReference>
<keyword evidence="2" id="KW-0472">Membrane</keyword>
<dbReference type="Gene3D" id="1.20.120.1200">
    <property type="entry name" value="NADH-ubiquinone/plastoquinone oxidoreductase chain 6, subunit NuoJ"/>
    <property type="match status" value="1"/>
</dbReference>
<dbReference type="AlphaFoldDB" id="A0A933VV53"/>
<keyword evidence="2" id="KW-1133">Transmembrane helix</keyword>
<protein>
    <recommendedName>
        <fullName evidence="2">NADH-quinone oxidoreductase subunit J</fullName>
        <ecNumber evidence="2">7.1.1.-</ecNumber>
    </recommendedName>
</protein>